<reference evidence="3" key="1">
    <citation type="submission" date="2023-04" db="EMBL/GenBank/DDBJ databases">
        <title>Chromosome-level genome of Chaenocephalus aceratus.</title>
        <authorList>
            <person name="Park H."/>
        </authorList>
    </citation>
    <scope>NUCLEOTIDE SEQUENCE</scope>
    <source>
        <strain evidence="3">DE</strain>
        <tissue evidence="3">Muscle</tissue>
    </source>
</reference>
<feature type="non-terminal residue" evidence="3">
    <location>
        <position position="70"/>
    </location>
</feature>
<name>A0AAD9BNA9_DISEL</name>
<feature type="compositionally biased region" description="Basic and acidic residues" evidence="1">
    <location>
        <begin position="37"/>
        <end position="52"/>
    </location>
</feature>
<dbReference type="AlphaFoldDB" id="A0AAD9BNA9"/>
<evidence type="ECO:0000256" key="1">
    <source>
        <dbReference type="SAM" id="MobiDB-lite"/>
    </source>
</evidence>
<comment type="caution">
    <text evidence="3">The sequence shown here is derived from an EMBL/GenBank/DDBJ whole genome shotgun (WGS) entry which is preliminary data.</text>
</comment>
<keyword evidence="4" id="KW-1185">Reference proteome</keyword>
<feature type="chain" id="PRO_5042117651" evidence="2">
    <location>
        <begin position="21"/>
        <end position="70"/>
    </location>
</feature>
<gene>
    <name evidence="3" type="ORF">KUDE01_031210</name>
</gene>
<keyword evidence="2" id="KW-0732">Signal</keyword>
<dbReference type="Proteomes" id="UP001228049">
    <property type="component" value="Unassembled WGS sequence"/>
</dbReference>
<proteinExistence type="predicted"/>
<accession>A0AAD9BNA9</accession>
<evidence type="ECO:0000256" key="2">
    <source>
        <dbReference type="SAM" id="SignalP"/>
    </source>
</evidence>
<evidence type="ECO:0000313" key="4">
    <source>
        <dbReference type="Proteomes" id="UP001228049"/>
    </source>
</evidence>
<sequence length="70" mass="7825">HCMAHGRPFRLCWVWSITTGMSVEVATNAPLGKPSPHIKDMGQSKQREDTHTPHHIQPPTSAPPFRDGEQ</sequence>
<protein>
    <submittedName>
        <fullName evidence="3">Cation-transporting ATPase 13A3</fullName>
    </submittedName>
</protein>
<evidence type="ECO:0000313" key="3">
    <source>
        <dbReference type="EMBL" id="KAK1885014.1"/>
    </source>
</evidence>
<organism evidence="3 4">
    <name type="scientific">Dissostichus eleginoides</name>
    <name type="common">Patagonian toothfish</name>
    <name type="synonym">Dissostichus amissus</name>
    <dbReference type="NCBI Taxonomy" id="100907"/>
    <lineage>
        <taxon>Eukaryota</taxon>
        <taxon>Metazoa</taxon>
        <taxon>Chordata</taxon>
        <taxon>Craniata</taxon>
        <taxon>Vertebrata</taxon>
        <taxon>Euteleostomi</taxon>
        <taxon>Actinopterygii</taxon>
        <taxon>Neopterygii</taxon>
        <taxon>Teleostei</taxon>
        <taxon>Neoteleostei</taxon>
        <taxon>Acanthomorphata</taxon>
        <taxon>Eupercaria</taxon>
        <taxon>Perciformes</taxon>
        <taxon>Notothenioidei</taxon>
        <taxon>Nototheniidae</taxon>
        <taxon>Dissostichus</taxon>
    </lineage>
</organism>
<dbReference type="EMBL" id="JASDAP010000021">
    <property type="protein sequence ID" value="KAK1885014.1"/>
    <property type="molecule type" value="Genomic_DNA"/>
</dbReference>
<feature type="region of interest" description="Disordered" evidence="1">
    <location>
        <begin position="28"/>
        <end position="70"/>
    </location>
</feature>
<feature type="signal peptide" evidence="2">
    <location>
        <begin position="1"/>
        <end position="20"/>
    </location>
</feature>
<feature type="non-terminal residue" evidence="3">
    <location>
        <position position="1"/>
    </location>
</feature>